<protein>
    <submittedName>
        <fullName evidence="2">Uncharacterized protein</fullName>
    </submittedName>
</protein>
<reference evidence="2 3" key="1">
    <citation type="journal article" date="2018" name="Evol. Lett.">
        <title>Horizontal gene cluster transfer increased hallucinogenic mushroom diversity.</title>
        <authorList>
            <person name="Reynolds H.T."/>
            <person name="Vijayakumar V."/>
            <person name="Gluck-Thaler E."/>
            <person name="Korotkin H.B."/>
            <person name="Matheny P.B."/>
            <person name="Slot J.C."/>
        </authorList>
    </citation>
    <scope>NUCLEOTIDE SEQUENCE [LARGE SCALE GENOMIC DNA]</scope>
    <source>
        <strain evidence="2 3">2631</strain>
    </source>
</reference>
<evidence type="ECO:0000313" key="2">
    <source>
        <dbReference type="EMBL" id="PPQ85456.1"/>
    </source>
</evidence>
<accession>A0A409X3Y7</accession>
<proteinExistence type="predicted"/>
<name>A0A409X3Y7_PSICY</name>
<gene>
    <name evidence="2" type="ORF">CVT25_006276</name>
</gene>
<dbReference type="InParanoid" id="A0A409X3Y7"/>
<sequence>MLMPRWSVVDSDPHPFSFHHHHCLSEPGKSQPDATEDKKDHDGHTDEDDCDNKVTDEDDCDSNNKDTDKDHEGKGEDHENNG</sequence>
<feature type="compositionally biased region" description="Basic and acidic residues" evidence="1">
    <location>
        <begin position="35"/>
        <end position="44"/>
    </location>
</feature>
<dbReference type="AlphaFoldDB" id="A0A409X3Y7"/>
<organism evidence="2 3">
    <name type="scientific">Psilocybe cyanescens</name>
    <dbReference type="NCBI Taxonomy" id="93625"/>
    <lineage>
        <taxon>Eukaryota</taxon>
        <taxon>Fungi</taxon>
        <taxon>Dikarya</taxon>
        <taxon>Basidiomycota</taxon>
        <taxon>Agaricomycotina</taxon>
        <taxon>Agaricomycetes</taxon>
        <taxon>Agaricomycetidae</taxon>
        <taxon>Agaricales</taxon>
        <taxon>Agaricineae</taxon>
        <taxon>Strophariaceae</taxon>
        <taxon>Psilocybe</taxon>
    </lineage>
</organism>
<evidence type="ECO:0000256" key="1">
    <source>
        <dbReference type="SAM" id="MobiDB-lite"/>
    </source>
</evidence>
<dbReference type="EMBL" id="NHYD01002710">
    <property type="protein sequence ID" value="PPQ85456.1"/>
    <property type="molecule type" value="Genomic_DNA"/>
</dbReference>
<feature type="compositionally biased region" description="Basic and acidic residues" evidence="1">
    <location>
        <begin position="62"/>
        <end position="82"/>
    </location>
</feature>
<dbReference type="Proteomes" id="UP000283269">
    <property type="component" value="Unassembled WGS sequence"/>
</dbReference>
<keyword evidence="3" id="KW-1185">Reference proteome</keyword>
<feature type="region of interest" description="Disordered" evidence="1">
    <location>
        <begin position="1"/>
        <end position="82"/>
    </location>
</feature>
<comment type="caution">
    <text evidence="2">The sequence shown here is derived from an EMBL/GenBank/DDBJ whole genome shotgun (WGS) entry which is preliminary data.</text>
</comment>
<evidence type="ECO:0000313" key="3">
    <source>
        <dbReference type="Proteomes" id="UP000283269"/>
    </source>
</evidence>
<feature type="compositionally biased region" description="Acidic residues" evidence="1">
    <location>
        <begin position="45"/>
        <end position="61"/>
    </location>
</feature>